<dbReference type="PANTHER" id="PTHR43295:SF1">
    <property type="entry name" value="ARGININE DECARBOXYLASE 1, CHLOROPLASTIC-RELATED"/>
    <property type="match status" value="1"/>
</dbReference>
<evidence type="ECO:0000256" key="3">
    <source>
        <dbReference type="RuleBase" id="RU003740"/>
    </source>
</evidence>
<dbReference type="InterPro" id="IPR002985">
    <property type="entry name" value="Arg_decrbxlase"/>
</dbReference>
<dbReference type="SMR" id="A0A1D6PYG3"/>
<keyword evidence="2 3" id="KW-0663">Pyridoxal phosphate</keyword>
<sequence length="232" mass="25028">MKATTHPIHHDTTAPPDPIELCAAVGRVSERAARVHSDTVTFVSTPRNVARLSAISPELSVCLRVVVLDLPPQVEGLLVGAESTVDLPPEKVELLKEAFDDLVAPFASFVVESPAGVCRARRTSGVVASASQQPRILPGQSCAKTVSDGVLSNLTCDSDSKVSEFIGRRHSLSLHELPTHTTRGYYLGMFLEGSADTISHHLWAADGRIYLIGGYRTSTPLRRHHAGSREHI</sequence>
<keyword evidence="3" id="KW-0745">Spermidine biosynthesis</keyword>
<dbReference type="ExpressionAtlas" id="A0A1D6PYG3">
    <property type="expression patterns" value="baseline and differential"/>
</dbReference>
<feature type="non-terminal residue" evidence="4">
    <location>
        <position position="232"/>
    </location>
</feature>
<dbReference type="GO" id="GO:0006527">
    <property type="term" value="P:L-arginine catabolic process"/>
    <property type="evidence" value="ECO:0007669"/>
    <property type="project" value="InterPro"/>
</dbReference>
<keyword evidence="3" id="KW-0456">Lyase</keyword>
<comment type="catalytic activity">
    <reaction evidence="3">
        <text>L-arginine + H(+) = agmatine + CO2</text>
        <dbReference type="Rhea" id="RHEA:17641"/>
        <dbReference type="ChEBI" id="CHEBI:15378"/>
        <dbReference type="ChEBI" id="CHEBI:16526"/>
        <dbReference type="ChEBI" id="CHEBI:32682"/>
        <dbReference type="ChEBI" id="CHEBI:58145"/>
        <dbReference type="EC" id="4.1.1.19"/>
    </reaction>
</comment>
<dbReference type="AlphaFoldDB" id="A0A1D6PYG3"/>
<dbReference type="Gene3D" id="2.40.37.10">
    <property type="entry name" value="Lyase, Ornithine Decarboxylase, Chain A, domain 1"/>
    <property type="match status" value="1"/>
</dbReference>
<name>A0A1D6PYG3_MAIZE</name>
<keyword evidence="3" id="KW-0460">Magnesium</keyword>
<dbReference type="PANTHER" id="PTHR43295">
    <property type="entry name" value="ARGININE DECARBOXYLASE"/>
    <property type="match status" value="1"/>
</dbReference>
<comment type="similarity">
    <text evidence="3">Belongs to the Orn/Lys/Arg decarboxylase class-II family. SpeA subfamily.</text>
</comment>
<comment type="cofactor">
    <cofactor evidence="1 3">
        <name>pyridoxal 5'-phosphate</name>
        <dbReference type="ChEBI" id="CHEBI:597326"/>
    </cofactor>
</comment>
<dbReference type="EMBL" id="CM000780">
    <property type="protein sequence ID" value="AQK51493.1"/>
    <property type="molecule type" value="Genomic_DNA"/>
</dbReference>
<keyword evidence="3" id="KW-0210">Decarboxylase</keyword>
<reference evidence="4" key="1">
    <citation type="submission" date="2015-12" db="EMBL/GenBank/DDBJ databases">
        <title>Update maize B73 reference genome by single molecule sequencing technologies.</title>
        <authorList>
            <consortium name="Maize Genome Sequencing Project"/>
            <person name="Ware D."/>
        </authorList>
    </citation>
    <scope>NUCLEOTIDE SEQUENCE</scope>
    <source>
        <tissue evidence="4">Seedling</tissue>
    </source>
</reference>
<proteinExistence type="inferred from homology"/>
<evidence type="ECO:0000256" key="2">
    <source>
        <dbReference type="ARBA" id="ARBA00022898"/>
    </source>
</evidence>
<dbReference type="GO" id="GO:0008792">
    <property type="term" value="F:arginine decarboxylase activity"/>
    <property type="evidence" value="ECO:0007669"/>
    <property type="project" value="UniProtKB-EC"/>
</dbReference>
<dbReference type="GO" id="GO:0008295">
    <property type="term" value="P:spermidine biosynthetic process"/>
    <property type="evidence" value="ECO:0007669"/>
    <property type="project" value="UniProtKB-KW"/>
</dbReference>
<evidence type="ECO:0000256" key="1">
    <source>
        <dbReference type="ARBA" id="ARBA00001933"/>
    </source>
</evidence>
<gene>
    <name evidence="4" type="ORF">ZEAMMB73_Zm00001d049861</name>
</gene>
<protein>
    <recommendedName>
        <fullName evidence="3">Arginine decarboxylase</fullName>
        <ecNumber evidence="3">4.1.1.19</ecNumber>
    </recommendedName>
</protein>
<evidence type="ECO:0000313" key="4">
    <source>
        <dbReference type="EMBL" id="AQK51493.1"/>
    </source>
</evidence>
<accession>A0A1D6PYG3</accession>
<dbReference type="EC" id="4.1.1.19" evidence="3"/>
<dbReference type="InterPro" id="IPR009006">
    <property type="entry name" value="Ala_racemase/Decarboxylase_C"/>
</dbReference>
<comment type="cofactor">
    <cofactor evidence="3">
        <name>Mg(2+)</name>
        <dbReference type="ChEBI" id="CHEBI:18420"/>
    </cofactor>
</comment>
<organism evidence="4">
    <name type="scientific">Zea mays</name>
    <name type="common">Maize</name>
    <dbReference type="NCBI Taxonomy" id="4577"/>
    <lineage>
        <taxon>Eukaryota</taxon>
        <taxon>Viridiplantae</taxon>
        <taxon>Streptophyta</taxon>
        <taxon>Embryophyta</taxon>
        <taxon>Tracheophyta</taxon>
        <taxon>Spermatophyta</taxon>
        <taxon>Magnoliopsida</taxon>
        <taxon>Liliopsida</taxon>
        <taxon>Poales</taxon>
        <taxon>Poaceae</taxon>
        <taxon>PACMAD clade</taxon>
        <taxon>Panicoideae</taxon>
        <taxon>Andropogonodae</taxon>
        <taxon>Andropogoneae</taxon>
        <taxon>Tripsacinae</taxon>
        <taxon>Zea</taxon>
    </lineage>
</organism>
<dbReference type="InParanoid" id="A0A1D6PYG3"/>
<comment type="pathway">
    <text evidence="3">Amine and polyamine biosynthesis; agmatine biosynthesis; agmatine from L-arginine: step 1/1.</text>
</comment>